<dbReference type="Gene3D" id="3.40.50.12160">
    <property type="entry name" value="Methylthiotransferase, N-terminal domain"/>
    <property type="match status" value="1"/>
</dbReference>
<dbReference type="RefSeq" id="WP_145098504.1">
    <property type="nucleotide sequence ID" value="NZ_CP036348.1"/>
</dbReference>
<feature type="binding site" evidence="13">
    <location>
        <position position="176"/>
    </location>
    <ligand>
        <name>[4Fe-4S] cluster</name>
        <dbReference type="ChEBI" id="CHEBI:49883"/>
        <label>2</label>
        <note>4Fe-4S-S-AdoMet</note>
    </ligand>
</feature>
<dbReference type="PROSITE" id="PS01278">
    <property type="entry name" value="MTTASE_RADICAL"/>
    <property type="match status" value="1"/>
</dbReference>
<evidence type="ECO:0000313" key="18">
    <source>
        <dbReference type="Proteomes" id="UP000315082"/>
    </source>
</evidence>
<dbReference type="EC" id="2.8.4.3" evidence="9 13"/>
<dbReference type="PANTHER" id="PTHR43020">
    <property type="entry name" value="CDK5 REGULATORY SUBUNIT-ASSOCIATED PROTEIN 1"/>
    <property type="match status" value="1"/>
</dbReference>
<dbReference type="SFLD" id="SFLDS00029">
    <property type="entry name" value="Radical_SAM"/>
    <property type="match status" value="1"/>
</dbReference>
<dbReference type="InterPro" id="IPR007197">
    <property type="entry name" value="rSAM"/>
</dbReference>
<feature type="domain" description="Radical SAM core" evidence="16">
    <location>
        <begin position="155"/>
        <end position="387"/>
    </location>
</feature>
<dbReference type="PROSITE" id="PS50926">
    <property type="entry name" value="TRAM"/>
    <property type="match status" value="1"/>
</dbReference>
<keyword evidence="2 13" id="KW-0004">4Fe-4S</keyword>
<evidence type="ECO:0000259" key="14">
    <source>
        <dbReference type="PROSITE" id="PS50926"/>
    </source>
</evidence>
<dbReference type="InterPro" id="IPR020612">
    <property type="entry name" value="Methylthiotransferase_CS"/>
</dbReference>
<sequence length="472" mass="53661">MTKRLYIETVGCQMNVLDSEMVVANLRQHGYEVVQSTEDADVLLYNSCSVRQMAEEKIYSAVGEVKRIKEAHPDRVVGIMGCMAQKDQAKIFDRAPHVDLVIGPGQLHQIPDLIQQVRAGSGPQVMVSLGRKEGTQEDIRRSHETFDPLRDPSMRPTPFQAYLRIQIGCDKFCTYCVVPMTRGPEQGRRPSEILLEAQTLADQGCKEITLLGQTVNSYKYSEDGTTTRLADLLRSLHEIDGIERLKFVTNYPKDMTEDLLRTVHELPKCSPYLHVPAQSGSDEILKRMKRGYTIADYRAMMERIHKFLPEASVSSDFIVGFCGETEEQFQMTMDLVREYRYKNSFIFQYSVREGTKANERLEDDIPLEVKKRRNNDLLNLQNEVCLEDNQRFVGETVQVLVEGPSKKSIKNGDDGPVVQMTGRTHCDRIVVFDGNRRQAGQMMDIVVREALCHTLIGTVHTKHLGPQVFQLA</sequence>
<dbReference type="SMART" id="SM00729">
    <property type="entry name" value="Elp3"/>
    <property type="match status" value="1"/>
</dbReference>
<dbReference type="FunFam" id="3.80.30.20:FF:000001">
    <property type="entry name" value="tRNA-2-methylthio-N(6)-dimethylallyladenosine synthase 2"/>
    <property type="match status" value="1"/>
</dbReference>
<dbReference type="GO" id="GO:0035597">
    <property type="term" value="F:tRNA-2-methylthio-N(6)-dimethylallyladenosine(37) synthase activity"/>
    <property type="evidence" value="ECO:0007669"/>
    <property type="project" value="UniProtKB-EC"/>
</dbReference>
<dbReference type="CDD" id="cd01335">
    <property type="entry name" value="Radical_SAM"/>
    <property type="match status" value="1"/>
</dbReference>
<evidence type="ECO:0000256" key="9">
    <source>
        <dbReference type="ARBA" id="ARBA00033765"/>
    </source>
</evidence>
<dbReference type="HAMAP" id="MF_01864">
    <property type="entry name" value="tRNA_metthiotr_MiaB"/>
    <property type="match status" value="1"/>
</dbReference>
<keyword evidence="5 13" id="KW-0949">S-adenosyl-L-methionine</keyword>
<evidence type="ECO:0000259" key="15">
    <source>
        <dbReference type="PROSITE" id="PS51449"/>
    </source>
</evidence>
<feature type="binding site" evidence="13">
    <location>
        <position position="173"/>
    </location>
    <ligand>
        <name>[4Fe-4S] cluster</name>
        <dbReference type="ChEBI" id="CHEBI:49883"/>
        <label>2</label>
        <note>4Fe-4S-S-AdoMet</note>
    </ligand>
</feature>
<dbReference type="OrthoDB" id="9805215at2"/>
<evidence type="ECO:0000256" key="7">
    <source>
        <dbReference type="ARBA" id="ARBA00023004"/>
    </source>
</evidence>
<evidence type="ECO:0000256" key="10">
    <source>
        <dbReference type="ARBA" id="ARBA00068570"/>
    </source>
</evidence>
<evidence type="ECO:0000256" key="8">
    <source>
        <dbReference type="ARBA" id="ARBA00023014"/>
    </source>
</evidence>
<dbReference type="SFLD" id="SFLDF00273">
    <property type="entry name" value="(dimethylallyl)adenosine_tRNA"/>
    <property type="match status" value="1"/>
</dbReference>
<evidence type="ECO:0000256" key="11">
    <source>
        <dbReference type="ARBA" id="ARBA00080698"/>
    </source>
</evidence>
<comment type="subcellular location">
    <subcellularLocation>
        <location evidence="13">Cytoplasm</location>
    </subcellularLocation>
</comment>
<keyword evidence="3 13" id="KW-0963">Cytoplasm</keyword>
<dbReference type="EMBL" id="CP036348">
    <property type="protein sequence ID" value="QDV70008.1"/>
    <property type="molecule type" value="Genomic_DNA"/>
</dbReference>
<feature type="domain" description="TRAM" evidence="14">
    <location>
        <begin position="390"/>
        <end position="461"/>
    </location>
</feature>
<dbReference type="GO" id="GO:0046872">
    <property type="term" value="F:metal ion binding"/>
    <property type="evidence" value="ECO:0007669"/>
    <property type="project" value="UniProtKB-KW"/>
</dbReference>
<evidence type="ECO:0000256" key="5">
    <source>
        <dbReference type="ARBA" id="ARBA00022691"/>
    </source>
</evidence>
<comment type="catalytic activity">
    <reaction evidence="13">
        <text>N(6)-dimethylallyladenosine(37) in tRNA + (sulfur carrier)-SH + AH2 + 2 S-adenosyl-L-methionine = 2-methylsulfanyl-N(6)-dimethylallyladenosine(37) in tRNA + (sulfur carrier)-H + 5'-deoxyadenosine + L-methionine + A + S-adenosyl-L-homocysteine + 2 H(+)</text>
        <dbReference type="Rhea" id="RHEA:37067"/>
        <dbReference type="Rhea" id="RHEA-COMP:10375"/>
        <dbReference type="Rhea" id="RHEA-COMP:10376"/>
        <dbReference type="Rhea" id="RHEA-COMP:14737"/>
        <dbReference type="Rhea" id="RHEA-COMP:14739"/>
        <dbReference type="ChEBI" id="CHEBI:13193"/>
        <dbReference type="ChEBI" id="CHEBI:15378"/>
        <dbReference type="ChEBI" id="CHEBI:17319"/>
        <dbReference type="ChEBI" id="CHEBI:17499"/>
        <dbReference type="ChEBI" id="CHEBI:29917"/>
        <dbReference type="ChEBI" id="CHEBI:57844"/>
        <dbReference type="ChEBI" id="CHEBI:57856"/>
        <dbReference type="ChEBI" id="CHEBI:59789"/>
        <dbReference type="ChEBI" id="CHEBI:64428"/>
        <dbReference type="ChEBI" id="CHEBI:74415"/>
        <dbReference type="ChEBI" id="CHEBI:74417"/>
        <dbReference type="EC" id="2.8.4.3"/>
    </reaction>
</comment>
<dbReference type="Pfam" id="PF04055">
    <property type="entry name" value="Radical_SAM"/>
    <property type="match status" value="1"/>
</dbReference>
<evidence type="ECO:0000256" key="4">
    <source>
        <dbReference type="ARBA" id="ARBA00022679"/>
    </source>
</evidence>
<keyword evidence="8 13" id="KW-0411">Iron-sulfur</keyword>
<accession>A0A518JWU1</accession>
<dbReference type="Proteomes" id="UP000315082">
    <property type="component" value="Chromosome"/>
</dbReference>
<evidence type="ECO:0000256" key="2">
    <source>
        <dbReference type="ARBA" id="ARBA00022485"/>
    </source>
</evidence>
<feature type="domain" description="MTTase N-terminal" evidence="15">
    <location>
        <begin position="3"/>
        <end position="119"/>
    </location>
</feature>
<dbReference type="NCBIfam" id="TIGR01574">
    <property type="entry name" value="miaB-methiolase"/>
    <property type="match status" value="1"/>
</dbReference>
<keyword evidence="13" id="KW-0819">tRNA processing</keyword>
<dbReference type="PROSITE" id="PS51918">
    <property type="entry name" value="RADICAL_SAM"/>
    <property type="match status" value="1"/>
</dbReference>
<dbReference type="SUPFAM" id="SSF102114">
    <property type="entry name" value="Radical SAM enzymes"/>
    <property type="match status" value="1"/>
</dbReference>
<dbReference type="InterPro" id="IPR006638">
    <property type="entry name" value="Elp3/MiaA/NifB-like_rSAM"/>
</dbReference>
<feature type="binding site" evidence="13">
    <location>
        <position position="48"/>
    </location>
    <ligand>
        <name>[4Fe-4S] cluster</name>
        <dbReference type="ChEBI" id="CHEBI:49883"/>
        <label>1</label>
    </ligand>
</feature>
<comment type="subunit">
    <text evidence="13">Monomer.</text>
</comment>
<comment type="cofactor">
    <cofactor evidence="13">
        <name>[4Fe-4S] cluster</name>
        <dbReference type="ChEBI" id="CHEBI:49883"/>
    </cofactor>
    <text evidence="13">Binds 2 [4Fe-4S] clusters. One cluster is coordinated with 3 cysteines and an exchangeable S-adenosyl-L-methionine.</text>
</comment>
<feature type="binding site" evidence="13">
    <location>
        <position position="12"/>
    </location>
    <ligand>
        <name>[4Fe-4S] cluster</name>
        <dbReference type="ChEBI" id="CHEBI:49883"/>
        <label>1</label>
    </ligand>
</feature>
<dbReference type="SFLD" id="SFLDG01061">
    <property type="entry name" value="methylthiotransferase"/>
    <property type="match status" value="1"/>
</dbReference>
<organism evidence="17 18">
    <name type="scientific">Rosistilla carotiformis</name>
    <dbReference type="NCBI Taxonomy" id="2528017"/>
    <lineage>
        <taxon>Bacteria</taxon>
        <taxon>Pseudomonadati</taxon>
        <taxon>Planctomycetota</taxon>
        <taxon>Planctomycetia</taxon>
        <taxon>Pirellulales</taxon>
        <taxon>Pirellulaceae</taxon>
        <taxon>Rosistilla</taxon>
    </lineage>
</organism>
<feature type="binding site" evidence="13">
    <location>
        <position position="169"/>
    </location>
    <ligand>
        <name>[4Fe-4S] cluster</name>
        <dbReference type="ChEBI" id="CHEBI:49883"/>
        <label>2</label>
        <note>4Fe-4S-S-AdoMet</note>
    </ligand>
</feature>
<reference evidence="17 18" key="1">
    <citation type="submission" date="2019-02" db="EMBL/GenBank/DDBJ databases">
        <title>Deep-cultivation of Planctomycetes and their phenomic and genomic characterization uncovers novel biology.</title>
        <authorList>
            <person name="Wiegand S."/>
            <person name="Jogler M."/>
            <person name="Boedeker C."/>
            <person name="Pinto D."/>
            <person name="Vollmers J."/>
            <person name="Rivas-Marin E."/>
            <person name="Kohn T."/>
            <person name="Peeters S.H."/>
            <person name="Heuer A."/>
            <person name="Rast P."/>
            <person name="Oberbeckmann S."/>
            <person name="Bunk B."/>
            <person name="Jeske O."/>
            <person name="Meyerdierks A."/>
            <person name="Storesund J.E."/>
            <person name="Kallscheuer N."/>
            <person name="Luecker S."/>
            <person name="Lage O.M."/>
            <person name="Pohl T."/>
            <person name="Merkel B.J."/>
            <person name="Hornburger P."/>
            <person name="Mueller R.-W."/>
            <person name="Bruemmer F."/>
            <person name="Labrenz M."/>
            <person name="Spormann A.M."/>
            <person name="Op den Camp H."/>
            <person name="Overmann J."/>
            <person name="Amann R."/>
            <person name="Jetten M.S.M."/>
            <person name="Mascher T."/>
            <person name="Medema M.H."/>
            <person name="Devos D.P."/>
            <person name="Kaster A.-K."/>
            <person name="Ovreas L."/>
            <person name="Rohde M."/>
            <person name="Galperin M.Y."/>
            <person name="Jogler C."/>
        </authorList>
    </citation>
    <scope>NUCLEOTIDE SEQUENCE [LARGE SCALE GENOMIC DNA]</scope>
    <source>
        <strain evidence="17 18">Poly24</strain>
    </source>
</reference>
<evidence type="ECO:0000256" key="3">
    <source>
        <dbReference type="ARBA" id="ARBA00022490"/>
    </source>
</evidence>
<gene>
    <name evidence="13 17" type="primary">miaB</name>
    <name evidence="17" type="ORF">Poly24_37270</name>
</gene>
<dbReference type="FunFam" id="3.40.50.12160:FF:000003">
    <property type="entry name" value="CDK5 regulatory subunit-associated protein 1"/>
    <property type="match status" value="1"/>
</dbReference>
<comment type="function">
    <text evidence="1 13">Catalyzes the methylthiolation of N6-(dimethylallyl)adenosine (i(6)A), leading to the formation of 2-methylthio-N6-(dimethylallyl)adenosine (ms(2)i(6)A) at position 37 in tRNAs that read codons beginning with uridine.</text>
</comment>
<keyword evidence="4 13" id="KW-0808">Transferase</keyword>
<dbReference type="InterPro" id="IPR058240">
    <property type="entry name" value="rSAM_sf"/>
</dbReference>
<dbReference type="Pfam" id="PF00919">
    <property type="entry name" value="UPF0004"/>
    <property type="match status" value="1"/>
</dbReference>
<keyword evidence="7 13" id="KW-0408">Iron</keyword>
<dbReference type="Gene3D" id="3.80.30.20">
    <property type="entry name" value="tm_1862 like domain"/>
    <property type="match status" value="1"/>
</dbReference>
<dbReference type="PROSITE" id="PS51449">
    <property type="entry name" value="MTTASE_N"/>
    <property type="match status" value="1"/>
</dbReference>
<evidence type="ECO:0000313" key="17">
    <source>
        <dbReference type="EMBL" id="QDV70008.1"/>
    </source>
</evidence>
<dbReference type="SFLD" id="SFLDG01082">
    <property type="entry name" value="B12-binding_domain_containing"/>
    <property type="match status" value="1"/>
</dbReference>
<dbReference type="GO" id="GO:0005829">
    <property type="term" value="C:cytosol"/>
    <property type="evidence" value="ECO:0007669"/>
    <property type="project" value="TreeGrafter"/>
</dbReference>
<name>A0A518JWU1_9BACT</name>
<evidence type="ECO:0000256" key="6">
    <source>
        <dbReference type="ARBA" id="ARBA00022723"/>
    </source>
</evidence>
<dbReference type="KEGG" id="rcf:Poly24_37270"/>
<proteinExistence type="inferred from homology"/>
<comment type="similarity">
    <text evidence="13">Belongs to the methylthiotransferase family. MiaB subfamily.</text>
</comment>
<evidence type="ECO:0000256" key="13">
    <source>
        <dbReference type="HAMAP-Rule" id="MF_01864"/>
    </source>
</evidence>
<keyword evidence="6 13" id="KW-0479">Metal-binding</keyword>
<dbReference type="InterPro" id="IPR006463">
    <property type="entry name" value="MiaB_methiolase"/>
</dbReference>
<dbReference type="NCBIfam" id="TIGR00089">
    <property type="entry name" value="MiaB/RimO family radical SAM methylthiotransferase"/>
    <property type="match status" value="1"/>
</dbReference>
<dbReference type="AlphaFoldDB" id="A0A518JWU1"/>
<evidence type="ECO:0000259" key="16">
    <source>
        <dbReference type="PROSITE" id="PS51918"/>
    </source>
</evidence>
<dbReference type="InterPro" id="IPR002792">
    <property type="entry name" value="TRAM_dom"/>
</dbReference>
<dbReference type="InterPro" id="IPR013848">
    <property type="entry name" value="Methylthiotransferase_N"/>
</dbReference>
<evidence type="ECO:0000256" key="12">
    <source>
        <dbReference type="ARBA" id="ARBA00081141"/>
    </source>
</evidence>
<protein>
    <recommendedName>
        <fullName evidence="10 13">tRNA-2-methylthio-N(6)-dimethylallyladenosine synthase</fullName>
        <ecNumber evidence="9 13">2.8.4.3</ecNumber>
    </recommendedName>
    <alternativeName>
        <fullName evidence="12 13">(Dimethylallyl)adenosine tRNA methylthiotransferase MiaB</fullName>
    </alternativeName>
    <alternativeName>
        <fullName evidence="11 13">tRNA-i(6)A37 methylthiotransferase</fullName>
    </alternativeName>
</protein>
<dbReference type="InterPro" id="IPR005839">
    <property type="entry name" value="Methylthiotransferase"/>
</dbReference>
<keyword evidence="18" id="KW-1185">Reference proteome</keyword>
<dbReference type="PANTHER" id="PTHR43020:SF2">
    <property type="entry name" value="MITOCHONDRIAL TRNA METHYLTHIOTRANSFERASE CDK5RAP1"/>
    <property type="match status" value="1"/>
</dbReference>
<dbReference type="InterPro" id="IPR038135">
    <property type="entry name" value="Methylthiotransferase_N_sf"/>
</dbReference>
<dbReference type="InterPro" id="IPR023404">
    <property type="entry name" value="rSAM_horseshoe"/>
</dbReference>
<evidence type="ECO:0000256" key="1">
    <source>
        <dbReference type="ARBA" id="ARBA00003234"/>
    </source>
</evidence>
<feature type="binding site" evidence="13">
    <location>
        <position position="82"/>
    </location>
    <ligand>
        <name>[4Fe-4S] cluster</name>
        <dbReference type="ChEBI" id="CHEBI:49883"/>
        <label>1</label>
    </ligand>
</feature>
<dbReference type="GO" id="GO:0051539">
    <property type="term" value="F:4 iron, 4 sulfur cluster binding"/>
    <property type="evidence" value="ECO:0007669"/>
    <property type="project" value="UniProtKB-UniRule"/>
</dbReference>